<evidence type="ECO:0000313" key="1">
    <source>
        <dbReference type="EMBL" id="KAK3082306.1"/>
    </source>
</evidence>
<reference evidence="1" key="1">
    <citation type="submission" date="2024-09" db="EMBL/GenBank/DDBJ databases">
        <title>Black Yeasts Isolated from many extreme environments.</title>
        <authorList>
            <person name="Coleine C."/>
            <person name="Stajich J.E."/>
            <person name="Selbmann L."/>
        </authorList>
    </citation>
    <scope>NUCLEOTIDE SEQUENCE</scope>
    <source>
        <strain evidence="1">CCFEE 5737</strain>
    </source>
</reference>
<protein>
    <submittedName>
        <fullName evidence="1">Uncharacterized protein</fullName>
    </submittedName>
</protein>
<keyword evidence="2" id="KW-1185">Reference proteome</keyword>
<organism evidence="1 2">
    <name type="scientific">Coniosporium uncinatum</name>
    <dbReference type="NCBI Taxonomy" id="93489"/>
    <lineage>
        <taxon>Eukaryota</taxon>
        <taxon>Fungi</taxon>
        <taxon>Dikarya</taxon>
        <taxon>Ascomycota</taxon>
        <taxon>Pezizomycotina</taxon>
        <taxon>Dothideomycetes</taxon>
        <taxon>Dothideomycetes incertae sedis</taxon>
        <taxon>Coniosporium</taxon>
    </lineage>
</organism>
<proteinExistence type="predicted"/>
<gene>
    <name evidence="1" type="ORF">LTS18_007862</name>
</gene>
<comment type="caution">
    <text evidence="1">The sequence shown here is derived from an EMBL/GenBank/DDBJ whole genome shotgun (WGS) entry which is preliminary data.</text>
</comment>
<dbReference type="Proteomes" id="UP001186974">
    <property type="component" value="Unassembled WGS sequence"/>
</dbReference>
<evidence type="ECO:0000313" key="2">
    <source>
        <dbReference type="Proteomes" id="UP001186974"/>
    </source>
</evidence>
<dbReference type="EMBL" id="JAWDJW010000002">
    <property type="protein sequence ID" value="KAK3082306.1"/>
    <property type="molecule type" value="Genomic_DNA"/>
</dbReference>
<accession>A0ACC3DZR6</accession>
<sequence length="430" mass="46352">MTSTETAQSDPLLNLRAAIAASHAPLLTTSEDPSSIADTEHSLARATHLVFTHNDDNIAFKISTPTRFISNDKSLSLRSIYHAYLTKDLSVQDGFQATTRLNEELRSRGAGADAEVQNLLFVEKTELITFLEGTDEVSEHIRPLASEAAAKDAVGSADVASGAAGGIATVPSGAEGARREDPRLAEILAGERRMGDRNSVLRGVRPTDFSPIRKHAADFLGRSRARPGGPTPIPSAPSSAPLVANMKKPPRSGIVSPIIMLSPSASSLIRMSNVKDFLEGGFYQPADSSAGGGMLQVSRTIPSIDPARPTRFILVDGPEQFKPDYWARVVAVFTTGQTWQFKSYKWTNAADLFSHALGVYVGWNGEEVPPTVRGYGRAVKTAQIDKWSAAQGERGRWRDREVVEGIWSAVEGSMRAKGWTREGPATAATR</sequence>
<name>A0ACC3DZR6_9PEZI</name>